<evidence type="ECO:0000256" key="3">
    <source>
        <dbReference type="ARBA" id="ARBA00022737"/>
    </source>
</evidence>
<dbReference type="Gene3D" id="3.30.160.60">
    <property type="entry name" value="Classic Zinc Finger"/>
    <property type="match status" value="2"/>
</dbReference>
<gene>
    <name evidence="11" type="ORF">DFH05DRAFT_1236188</name>
</gene>
<dbReference type="GO" id="GO:0000978">
    <property type="term" value="F:RNA polymerase II cis-regulatory region sequence-specific DNA binding"/>
    <property type="evidence" value="ECO:0007669"/>
    <property type="project" value="TreeGrafter"/>
</dbReference>
<dbReference type="SUPFAM" id="SSF57667">
    <property type="entry name" value="beta-beta-alpha zinc fingers"/>
    <property type="match status" value="2"/>
</dbReference>
<keyword evidence="5" id="KW-0862">Zinc</keyword>
<dbReference type="InterPro" id="IPR013087">
    <property type="entry name" value="Znf_C2H2_type"/>
</dbReference>
<accession>A0A9W8TX99</accession>
<reference evidence="11 12" key="1">
    <citation type="journal article" date="2023" name="Proc. Natl. Acad. Sci. U.S.A.">
        <title>A global phylogenomic analysis of the shiitake genus Lentinula.</title>
        <authorList>
            <person name="Sierra-Patev S."/>
            <person name="Min B."/>
            <person name="Naranjo-Ortiz M."/>
            <person name="Looney B."/>
            <person name="Konkel Z."/>
            <person name="Slot J.C."/>
            <person name="Sakamoto Y."/>
            <person name="Steenwyk J.L."/>
            <person name="Rokas A."/>
            <person name="Carro J."/>
            <person name="Camarero S."/>
            <person name="Ferreira P."/>
            <person name="Molpeceres G."/>
            <person name="Ruiz-Duenas F.J."/>
            <person name="Serrano A."/>
            <person name="Henrissat B."/>
            <person name="Drula E."/>
            <person name="Hughes K.W."/>
            <person name="Mata J.L."/>
            <person name="Ishikawa N.K."/>
            <person name="Vargas-Isla R."/>
            <person name="Ushijima S."/>
            <person name="Smith C.A."/>
            <person name="Donoghue J."/>
            <person name="Ahrendt S."/>
            <person name="Andreopoulos W."/>
            <person name="He G."/>
            <person name="LaButti K."/>
            <person name="Lipzen A."/>
            <person name="Ng V."/>
            <person name="Riley R."/>
            <person name="Sandor L."/>
            <person name="Barry K."/>
            <person name="Martinez A.T."/>
            <person name="Xiao Y."/>
            <person name="Gibbons J.G."/>
            <person name="Terashima K."/>
            <person name="Grigoriev I.V."/>
            <person name="Hibbett D."/>
        </authorList>
    </citation>
    <scope>NUCLEOTIDE SEQUENCE [LARGE SCALE GENOMIC DNA]</scope>
    <source>
        <strain evidence="11 12">TFB7810</strain>
    </source>
</reference>
<keyword evidence="3" id="KW-0677">Repeat</keyword>
<evidence type="ECO:0000256" key="1">
    <source>
        <dbReference type="ARBA" id="ARBA00004123"/>
    </source>
</evidence>
<dbReference type="PANTHER" id="PTHR19818:SF139">
    <property type="entry name" value="PAIR-RULE PROTEIN ODD-PAIRED"/>
    <property type="match status" value="1"/>
</dbReference>
<dbReference type="AlphaFoldDB" id="A0A9W8TX99"/>
<feature type="transmembrane region" description="Helical" evidence="9">
    <location>
        <begin position="277"/>
        <end position="295"/>
    </location>
</feature>
<dbReference type="PROSITE" id="PS50157">
    <property type="entry name" value="ZINC_FINGER_C2H2_2"/>
    <property type="match status" value="2"/>
</dbReference>
<feature type="domain" description="C2H2-type" evidence="10">
    <location>
        <begin position="46"/>
        <end position="75"/>
    </location>
</feature>
<dbReference type="SMART" id="SM00355">
    <property type="entry name" value="ZnF_C2H2"/>
    <property type="match status" value="3"/>
</dbReference>
<evidence type="ECO:0000256" key="7">
    <source>
        <dbReference type="PROSITE-ProRule" id="PRU00042"/>
    </source>
</evidence>
<protein>
    <recommendedName>
        <fullName evidence="10">C2H2-type domain-containing protein</fullName>
    </recommendedName>
</protein>
<evidence type="ECO:0000256" key="5">
    <source>
        <dbReference type="ARBA" id="ARBA00022833"/>
    </source>
</evidence>
<feature type="domain" description="C2H2-type" evidence="10">
    <location>
        <begin position="13"/>
        <end position="35"/>
    </location>
</feature>
<sequence length="367" mass="41031">MPRATTTATTGDCECPECHKIFARKSDLSRHIRTHLDPITKNQLSYKCPYPGCKFANLQKSNVDTHLRTHTNEKSIVCPEFEMCGFATNDPASLTRHRKRRHEYVPRPRKRRAIALEPTPSGPESSTECSVTSPEPEMNAEVNTESIATAAAMNVDPSVTVTFTTPMPLAFPVFTPMVPYNPDSDIYTLLQPSLSFKTGSKVFELVDNSYTDKFFWGPGPLPSRSLEPKVLSPAYESAISLHTTLPKVSSKLNLNMPIFLVPAGSSTFIGELYSPKHLMPTVIAVIAFFWFWLWGRVLTMISRFFGSVTTSQVELTSDTMSAFIIAHLPDEQTLDDDDTVVEQNDPLLEGQRTRLPKLSFRPLPEKS</sequence>
<dbReference type="GO" id="GO:0000981">
    <property type="term" value="F:DNA-binding transcription factor activity, RNA polymerase II-specific"/>
    <property type="evidence" value="ECO:0007669"/>
    <property type="project" value="TreeGrafter"/>
</dbReference>
<dbReference type="GO" id="GO:0005634">
    <property type="term" value="C:nucleus"/>
    <property type="evidence" value="ECO:0007669"/>
    <property type="project" value="UniProtKB-SubCell"/>
</dbReference>
<comment type="subcellular location">
    <subcellularLocation>
        <location evidence="1">Nucleus</location>
    </subcellularLocation>
</comment>
<evidence type="ECO:0000256" key="2">
    <source>
        <dbReference type="ARBA" id="ARBA00022723"/>
    </source>
</evidence>
<dbReference type="EMBL" id="JANVFU010000008">
    <property type="protein sequence ID" value="KAJ3743675.1"/>
    <property type="molecule type" value="Genomic_DNA"/>
</dbReference>
<evidence type="ECO:0000256" key="9">
    <source>
        <dbReference type="SAM" id="Phobius"/>
    </source>
</evidence>
<dbReference type="InterPro" id="IPR050329">
    <property type="entry name" value="GLI_C2H2-zinc-finger"/>
</dbReference>
<dbReference type="GO" id="GO:0045944">
    <property type="term" value="P:positive regulation of transcription by RNA polymerase II"/>
    <property type="evidence" value="ECO:0007669"/>
    <property type="project" value="UniProtKB-ARBA"/>
</dbReference>
<keyword evidence="4 7" id="KW-0863">Zinc-finger</keyword>
<feature type="compositionally biased region" description="Polar residues" evidence="8">
    <location>
        <begin position="122"/>
        <end position="133"/>
    </location>
</feature>
<proteinExistence type="predicted"/>
<keyword evidence="9" id="KW-1133">Transmembrane helix</keyword>
<comment type="caution">
    <text evidence="11">The sequence shown here is derived from an EMBL/GenBank/DDBJ whole genome shotgun (WGS) entry which is preliminary data.</text>
</comment>
<keyword evidence="6" id="KW-0539">Nucleus</keyword>
<evidence type="ECO:0000256" key="4">
    <source>
        <dbReference type="ARBA" id="ARBA00022771"/>
    </source>
</evidence>
<dbReference type="FunFam" id="3.30.160.60:FF:000145">
    <property type="entry name" value="Zinc finger protein 574"/>
    <property type="match status" value="1"/>
</dbReference>
<dbReference type="PROSITE" id="PS00028">
    <property type="entry name" value="ZINC_FINGER_C2H2_1"/>
    <property type="match status" value="1"/>
</dbReference>
<feature type="region of interest" description="Disordered" evidence="8">
    <location>
        <begin position="344"/>
        <end position="367"/>
    </location>
</feature>
<dbReference type="Pfam" id="PF00096">
    <property type="entry name" value="zf-C2H2"/>
    <property type="match status" value="1"/>
</dbReference>
<evidence type="ECO:0000313" key="12">
    <source>
        <dbReference type="Proteomes" id="UP001142393"/>
    </source>
</evidence>
<organism evidence="11 12">
    <name type="scientific">Lentinula detonsa</name>
    <dbReference type="NCBI Taxonomy" id="2804962"/>
    <lineage>
        <taxon>Eukaryota</taxon>
        <taxon>Fungi</taxon>
        <taxon>Dikarya</taxon>
        <taxon>Basidiomycota</taxon>
        <taxon>Agaricomycotina</taxon>
        <taxon>Agaricomycetes</taxon>
        <taxon>Agaricomycetidae</taxon>
        <taxon>Agaricales</taxon>
        <taxon>Marasmiineae</taxon>
        <taxon>Omphalotaceae</taxon>
        <taxon>Lentinula</taxon>
    </lineage>
</organism>
<evidence type="ECO:0000256" key="8">
    <source>
        <dbReference type="SAM" id="MobiDB-lite"/>
    </source>
</evidence>
<evidence type="ECO:0000259" key="10">
    <source>
        <dbReference type="PROSITE" id="PS50157"/>
    </source>
</evidence>
<dbReference type="Proteomes" id="UP001142393">
    <property type="component" value="Unassembled WGS sequence"/>
</dbReference>
<dbReference type="InterPro" id="IPR036236">
    <property type="entry name" value="Znf_C2H2_sf"/>
</dbReference>
<evidence type="ECO:0000256" key="6">
    <source>
        <dbReference type="ARBA" id="ARBA00023242"/>
    </source>
</evidence>
<keyword evidence="9" id="KW-0472">Membrane</keyword>
<evidence type="ECO:0000313" key="11">
    <source>
        <dbReference type="EMBL" id="KAJ3743675.1"/>
    </source>
</evidence>
<name>A0A9W8TX99_9AGAR</name>
<keyword evidence="12" id="KW-1185">Reference proteome</keyword>
<dbReference type="GO" id="GO:0008270">
    <property type="term" value="F:zinc ion binding"/>
    <property type="evidence" value="ECO:0007669"/>
    <property type="project" value="UniProtKB-KW"/>
</dbReference>
<dbReference type="PANTHER" id="PTHR19818">
    <property type="entry name" value="ZINC FINGER PROTEIN ZIC AND GLI"/>
    <property type="match status" value="1"/>
</dbReference>
<keyword evidence="9" id="KW-0812">Transmembrane</keyword>
<feature type="region of interest" description="Disordered" evidence="8">
    <location>
        <begin position="116"/>
        <end position="135"/>
    </location>
</feature>
<keyword evidence="2" id="KW-0479">Metal-binding</keyword>